<evidence type="ECO:0000313" key="2">
    <source>
        <dbReference type="EMBL" id="CAH9059604.1"/>
    </source>
</evidence>
<gene>
    <name evidence="1" type="ORF">PSECIP111854_00565</name>
    <name evidence="2" type="ORF">PSECIP111951_02104</name>
</gene>
<dbReference type="RefSeq" id="WP_261593276.1">
    <property type="nucleotide sequence ID" value="NZ_CAMAPC010000002.1"/>
</dbReference>
<dbReference type="EMBL" id="CAMAPD010000009">
    <property type="protein sequence ID" value="CAH9059604.1"/>
    <property type="molecule type" value="Genomic_DNA"/>
</dbReference>
<dbReference type="AlphaFoldDB" id="A0A9W4VVJ5"/>
<proteinExistence type="predicted"/>
<dbReference type="Proteomes" id="UP001152467">
    <property type="component" value="Unassembled WGS sequence"/>
</dbReference>
<dbReference type="EMBL" id="CAMAPC010000002">
    <property type="protein sequence ID" value="CAH9050612.1"/>
    <property type="molecule type" value="Genomic_DNA"/>
</dbReference>
<organism evidence="1 3">
    <name type="scientific">Pseudoalteromonas holothuriae</name>
    <dbReference type="NCBI Taxonomy" id="2963714"/>
    <lineage>
        <taxon>Bacteria</taxon>
        <taxon>Pseudomonadati</taxon>
        <taxon>Pseudomonadota</taxon>
        <taxon>Gammaproteobacteria</taxon>
        <taxon>Alteromonadales</taxon>
        <taxon>Pseudoalteromonadaceae</taxon>
        <taxon>Pseudoalteromonas</taxon>
    </lineage>
</organism>
<name>A0A9W4VVJ5_9GAMM</name>
<dbReference type="Proteomes" id="UP001152485">
    <property type="component" value="Unassembled WGS sequence"/>
</dbReference>
<comment type="caution">
    <text evidence="1">The sequence shown here is derived from an EMBL/GenBank/DDBJ whole genome shotgun (WGS) entry which is preliminary data.</text>
</comment>
<evidence type="ECO:0000313" key="1">
    <source>
        <dbReference type="EMBL" id="CAH9050612.1"/>
    </source>
</evidence>
<reference evidence="1 4" key="1">
    <citation type="submission" date="2022-07" db="EMBL/GenBank/DDBJ databases">
        <authorList>
            <person name="Criscuolo A."/>
        </authorList>
    </citation>
    <scope>NUCLEOTIDE SEQUENCE</scope>
    <source>
        <strain evidence="4">CIP 111951</strain>
        <strain evidence="1">CIP111854</strain>
        <strain evidence="2">CIP111951</strain>
    </source>
</reference>
<protein>
    <submittedName>
        <fullName evidence="1">Uncharacterized protein</fullName>
    </submittedName>
</protein>
<sequence length="327" mass="37069">MINSQELRDEIKNNLPTVVHQLNSYLRGENVNEIKDVLKRVGRGGQLPHWYKNLELGQSMPNLDGKTIGSVIEMTLLGVLEKHTLKSFNIPQLSVNPAKGVDIPLLNLGVKSPSENYCTSEPFFSAYERILGNEFDALILLTDYQSAKKNSPPIRVQIIKSMYLGGSEIADKGLCEIARLNRDLLMDKNEAECKKMLQFLCYVNQKSWRGKALVNLFKVLSQGDNSINSAVTKLEKDFIKKEKQAQFESKEPIHKSELQKILSIADSNIKVTSIVNAANDWVVDNHKDFARLPNDNEWQRFLRSPLNGKIGLSFALQWRYSFGAIFK</sequence>
<evidence type="ECO:0000313" key="3">
    <source>
        <dbReference type="Proteomes" id="UP001152467"/>
    </source>
</evidence>
<keyword evidence="3" id="KW-1185">Reference proteome</keyword>
<evidence type="ECO:0000313" key="4">
    <source>
        <dbReference type="Proteomes" id="UP001152485"/>
    </source>
</evidence>
<accession>A0A9W4VVJ5</accession>